<accession>A0A1I2F4E9</accession>
<evidence type="ECO:0000313" key="3">
    <source>
        <dbReference type="Proteomes" id="UP000199119"/>
    </source>
</evidence>
<reference evidence="3" key="1">
    <citation type="submission" date="2016-10" db="EMBL/GenBank/DDBJ databases">
        <authorList>
            <person name="Varghese N."/>
            <person name="Submissions S."/>
        </authorList>
    </citation>
    <scope>NUCLEOTIDE SEQUENCE [LARGE SCALE GENOMIC DNA]</scope>
    <source>
        <strain evidence="3">DSM 27981</strain>
    </source>
</reference>
<name>A0A1I2F4E9_9BURK</name>
<dbReference type="PANTHER" id="PTHR43155:SF2">
    <property type="entry name" value="CYCLIC DI-GMP PHOSPHODIESTERASE PA4108"/>
    <property type="match status" value="1"/>
</dbReference>
<gene>
    <name evidence="2" type="ORF">SAMN04489711_10979</name>
</gene>
<dbReference type="GO" id="GO:0008081">
    <property type="term" value="F:phosphoric diester hydrolase activity"/>
    <property type="evidence" value="ECO:0007669"/>
    <property type="project" value="UniProtKB-ARBA"/>
</dbReference>
<dbReference type="PANTHER" id="PTHR43155">
    <property type="entry name" value="CYCLIC DI-GMP PHOSPHODIESTERASE PA4108-RELATED"/>
    <property type="match status" value="1"/>
</dbReference>
<dbReference type="Gene3D" id="1.10.3210.10">
    <property type="entry name" value="Hypothetical protein af1432"/>
    <property type="match status" value="1"/>
</dbReference>
<evidence type="ECO:0000259" key="1">
    <source>
        <dbReference type="PROSITE" id="PS51832"/>
    </source>
</evidence>
<evidence type="ECO:0000313" key="2">
    <source>
        <dbReference type="EMBL" id="SFE99390.1"/>
    </source>
</evidence>
<dbReference type="CDD" id="cd00077">
    <property type="entry name" value="HDc"/>
    <property type="match status" value="1"/>
</dbReference>
<dbReference type="Proteomes" id="UP000199119">
    <property type="component" value="Unassembled WGS sequence"/>
</dbReference>
<dbReference type="OrthoDB" id="9780948at2"/>
<dbReference type="Pfam" id="PF13487">
    <property type="entry name" value="HD_5"/>
    <property type="match status" value="1"/>
</dbReference>
<dbReference type="RefSeq" id="WP_092940089.1">
    <property type="nucleotide sequence ID" value="NZ_FONX01000009.1"/>
</dbReference>
<dbReference type="AlphaFoldDB" id="A0A1I2F4E9"/>
<keyword evidence="3" id="KW-1185">Reference proteome</keyword>
<dbReference type="PROSITE" id="PS51832">
    <property type="entry name" value="HD_GYP"/>
    <property type="match status" value="1"/>
</dbReference>
<protein>
    <submittedName>
        <fullName evidence="2">HD domain-containing protein</fullName>
    </submittedName>
</protein>
<organism evidence="2 3">
    <name type="scientific">Paracidovorax wautersii</name>
    <dbReference type="NCBI Taxonomy" id="1177982"/>
    <lineage>
        <taxon>Bacteria</taxon>
        <taxon>Pseudomonadati</taxon>
        <taxon>Pseudomonadota</taxon>
        <taxon>Betaproteobacteria</taxon>
        <taxon>Burkholderiales</taxon>
        <taxon>Comamonadaceae</taxon>
        <taxon>Paracidovorax</taxon>
    </lineage>
</organism>
<sequence>MNALSQNADSLDDGDQAGDAHYLRAVTDMAQRCTVVARDALYTDSGIKLLDKGARVDSRLYERLVQHKLRGSIDEQLSVEDAVTVPDLTAMARAQCASEALARMLVEAAGGADRLLAPLRSLPLPAPMAFKLTVMREQRPELLAHSVLMMLTALFLGLQSGWSERECTPLAAAALLHDIGVLHMDPVWRDPVHKVTGPGRKHLVAHPVTAMVVIRALHVYPKSVETAVLEHHERMDGTGYPRGLAGGQISPIGQILLLSEVVAAFFEKYRNAPAQRLSLSLRLNHRKFPPALTALLLPLLQKLPTGAADPIALQREVSLGIEVLSEAFGSWDTLRAGLPADWLALSSGKACAFIDLRLIALQKALYEAGSHPHQQAEMLPSLHGDPQGLAELELLGREALWQLQSILNASHSRWPQLAQRADACDAAVADWRDACAQGLGTV</sequence>
<proteinExistence type="predicted"/>
<dbReference type="InterPro" id="IPR037522">
    <property type="entry name" value="HD_GYP_dom"/>
</dbReference>
<dbReference type="STRING" id="1177982.SAMN04489711_10979"/>
<feature type="domain" description="HD-GYP" evidence="1">
    <location>
        <begin position="120"/>
        <end position="316"/>
    </location>
</feature>
<dbReference type="InterPro" id="IPR003607">
    <property type="entry name" value="HD/PDEase_dom"/>
</dbReference>
<dbReference type="SUPFAM" id="SSF109604">
    <property type="entry name" value="HD-domain/PDEase-like"/>
    <property type="match status" value="1"/>
</dbReference>
<dbReference type="EMBL" id="FONX01000009">
    <property type="protein sequence ID" value="SFE99390.1"/>
    <property type="molecule type" value="Genomic_DNA"/>
</dbReference>